<keyword evidence="3" id="KW-1185">Reference proteome</keyword>
<dbReference type="InterPro" id="IPR011453">
    <property type="entry name" value="DUF1559"/>
</dbReference>
<organism evidence="2 3">
    <name type="scientific">Paludisphaera borealis</name>
    <dbReference type="NCBI Taxonomy" id="1387353"/>
    <lineage>
        <taxon>Bacteria</taxon>
        <taxon>Pseudomonadati</taxon>
        <taxon>Planctomycetota</taxon>
        <taxon>Planctomycetia</taxon>
        <taxon>Isosphaerales</taxon>
        <taxon>Isosphaeraceae</taxon>
        <taxon>Paludisphaera</taxon>
    </lineage>
</organism>
<dbReference type="PROSITE" id="PS00409">
    <property type="entry name" value="PROKAR_NTER_METHYL"/>
    <property type="match status" value="1"/>
</dbReference>
<dbReference type="STRING" id="1387353.BSF38_03289"/>
<evidence type="ECO:0000259" key="1">
    <source>
        <dbReference type="Pfam" id="PF07596"/>
    </source>
</evidence>
<accession>A0A1U7CS50</accession>
<proteinExistence type="predicted"/>
<dbReference type="EMBL" id="CP019082">
    <property type="protein sequence ID" value="APW61761.1"/>
    <property type="molecule type" value="Genomic_DNA"/>
</dbReference>
<dbReference type="InterPro" id="IPR027558">
    <property type="entry name" value="Pre_pil_HX9DG_C"/>
</dbReference>
<dbReference type="InterPro" id="IPR012902">
    <property type="entry name" value="N_methyl_site"/>
</dbReference>
<dbReference type="InterPro" id="IPR045584">
    <property type="entry name" value="Pilin-like"/>
</dbReference>
<dbReference type="PANTHER" id="PTHR30093">
    <property type="entry name" value="GENERAL SECRETION PATHWAY PROTEIN G"/>
    <property type="match status" value="1"/>
</dbReference>
<dbReference type="Pfam" id="PF07596">
    <property type="entry name" value="SBP_bac_10"/>
    <property type="match status" value="1"/>
</dbReference>
<protein>
    <submittedName>
        <fullName evidence="2">Type II secretion system protein G</fullName>
    </submittedName>
</protein>
<dbReference type="NCBIfam" id="TIGR02532">
    <property type="entry name" value="IV_pilin_GFxxxE"/>
    <property type="match status" value="1"/>
</dbReference>
<dbReference type="NCBIfam" id="TIGR04294">
    <property type="entry name" value="pre_pil_HX9DG"/>
    <property type="match status" value="1"/>
</dbReference>
<evidence type="ECO:0000313" key="2">
    <source>
        <dbReference type="EMBL" id="APW61761.1"/>
    </source>
</evidence>
<dbReference type="KEGG" id="pbor:BSF38_03289"/>
<dbReference type="Proteomes" id="UP000186309">
    <property type="component" value="Chromosome"/>
</dbReference>
<dbReference type="Gene3D" id="3.30.700.10">
    <property type="entry name" value="Glycoprotein, Type 4 Pilin"/>
    <property type="match status" value="1"/>
</dbReference>
<sequence length="355" mass="38198">MSVRRRSGFTLIELLVVIAIIAVLISLLLPAVQSAREAARRAQCTNNLKQIGLAVHNFESTNTKFPDGYAQVPLIPNGGGGSGSSRANVLAQILPFLEQANLYSAFNFEVDVNGCCNPNANDNLTARTQLVSAFVCPSDPATTRMYGTLGYSNYFASVGNTASVRFNTGGDSETNGGKVGIFNVTIDTTTPAPSPNWQKLTSKVTIASVTDGTSNTGLFSETTRSDIVSGDFYAKENVYTIPPEYFNNDAPTLPACNDWDTSYVGRINYRGQQWYRNLPMTGYYSHTVPPNYKGYDCGSTNYYASHTAARSRHPGGANAAFADGSVRFVKDSVNLTTWRGLGSRAGGEVLSADAY</sequence>
<gene>
    <name evidence="2" type="primary">xcpT_12</name>
    <name evidence="2" type="ORF">BSF38_03289</name>
</gene>
<name>A0A1U7CS50_9BACT</name>
<dbReference type="AlphaFoldDB" id="A0A1U7CS50"/>
<reference evidence="3" key="1">
    <citation type="submission" date="2016-12" db="EMBL/GenBank/DDBJ databases">
        <title>Comparative genomics of four Isosphaeraceae planctomycetes: a common pool of plasmids and glycoside hydrolase genes.</title>
        <authorList>
            <person name="Ivanova A."/>
        </authorList>
    </citation>
    <scope>NUCLEOTIDE SEQUENCE [LARGE SCALE GENOMIC DNA]</scope>
    <source>
        <strain evidence="3">PX4</strain>
    </source>
</reference>
<dbReference type="RefSeq" id="WP_076347363.1">
    <property type="nucleotide sequence ID" value="NZ_CP019082.1"/>
</dbReference>
<evidence type="ECO:0000313" key="3">
    <source>
        <dbReference type="Proteomes" id="UP000186309"/>
    </source>
</evidence>
<feature type="domain" description="DUF1559" evidence="1">
    <location>
        <begin position="33"/>
        <end position="335"/>
    </location>
</feature>
<dbReference type="SUPFAM" id="SSF54523">
    <property type="entry name" value="Pili subunits"/>
    <property type="match status" value="1"/>
</dbReference>
<dbReference type="Pfam" id="PF07963">
    <property type="entry name" value="N_methyl"/>
    <property type="match status" value="1"/>
</dbReference>
<dbReference type="OrthoDB" id="264135at2"/>
<dbReference type="PANTHER" id="PTHR30093:SF2">
    <property type="entry name" value="TYPE II SECRETION SYSTEM PROTEIN H"/>
    <property type="match status" value="1"/>
</dbReference>